<feature type="region of interest" description="Disordered" evidence="6">
    <location>
        <begin position="37"/>
        <end position="80"/>
    </location>
</feature>
<accession>A0ABW4LI69</accession>
<feature type="transmembrane region" description="Helical" evidence="7">
    <location>
        <begin position="328"/>
        <end position="349"/>
    </location>
</feature>
<dbReference type="Pfam" id="PF03631">
    <property type="entry name" value="Virul_fac_BrkB"/>
    <property type="match status" value="1"/>
</dbReference>
<keyword evidence="9" id="KW-1185">Reference proteome</keyword>
<sequence>MRGSSRTTGAEVATAARLTAAIAGAVGIAAAAGRIVDRRQERREARRDPGQSRTDLDSRATLRLAESAPPPDWAGKPRSPTDLHGPTLRFALRQSVLAFRADRCSDLAGSLVYHAVLAVGPAVLVVLAIFGFFSPDAVDALVQRLQPVQATAPSTYDVVTSVIRAASQTPAPGVGLALGIAGALWSASGYVRSMGRALNRVYEVAEGRPVWRRWPEQIALTIAIVLLAAAGALLLASGGDVVTRIASALGLAGPAFVVFQVVRWPLLVLIAATALALLYSFASNVRQPGFRWTSPGAVLALIAWALATAGFALYLSVAGGFGSTYGPVAGVVVFVLWLYLTNLALLLGAELDAELERARELQAGMRAEHRIQLPPRDADDVTSRTERRDATIRSAVRLRETRGRVG</sequence>
<evidence type="ECO:0000256" key="4">
    <source>
        <dbReference type="ARBA" id="ARBA00022989"/>
    </source>
</evidence>
<comment type="subcellular location">
    <subcellularLocation>
        <location evidence="1">Cell membrane</location>
        <topology evidence="1">Multi-pass membrane protein</topology>
    </subcellularLocation>
</comment>
<keyword evidence="2" id="KW-1003">Cell membrane</keyword>
<feature type="transmembrane region" description="Helical" evidence="7">
    <location>
        <begin position="171"/>
        <end position="191"/>
    </location>
</feature>
<feature type="transmembrane region" description="Helical" evidence="7">
    <location>
        <begin position="218"/>
        <end position="237"/>
    </location>
</feature>
<evidence type="ECO:0000256" key="2">
    <source>
        <dbReference type="ARBA" id="ARBA00022475"/>
    </source>
</evidence>
<reference evidence="9" key="1">
    <citation type="journal article" date="2019" name="Int. J. Syst. Evol. Microbiol.">
        <title>The Global Catalogue of Microorganisms (GCM) 10K type strain sequencing project: providing services to taxonomists for standard genome sequencing and annotation.</title>
        <authorList>
            <consortium name="The Broad Institute Genomics Platform"/>
            <consortium name="The Broad Institute Genome Sequencing Center for Infectious Disease"/>
            <person name="Wu L."/>
            <person name="Ma J."/>
        </authorList>
    </citation>
    <scope>NUCLEOTIDE SEQUENCE [LARGE SCALE GENOMIC DNA]</scope>
    <source>
        <strain evidence="9">CGMCC 1.12471</strain>
    </source>
</reference>
<evidence type="ECO:0000256" key="5">
    <source>
        <dbReference type="ARBA" id="ARBA00023136"/>
    </source>
</evidence>
<feature type="transmembrane region" description="Helical" evidence="7">
    <location>
        <begin position="294"/>
        <end position="316"/>
    </location>
</feature>
<evidence type="ECO:0000256" key="1">
    <source>
        <dbReference type="ARBA" id="ARBA00004651"/>
    </source>
</evidence>
<keyword evidence="3 7" id="KW-0812">Transmembrane</keyword>
<gene>
    <name evidence="8" type="ORF">ACFSBI_13775</name>
</gene>
<dbReference type="RefSeq" id="WP_377935875.1">
    <property type="nucleotide sequence ID" value="NZ_JBHUEA010000023.1"/>
</dbReference>
<evidence type="ECO:0000256" key="7">
    <source>
        <dbReference type="SAM" id="Phobius"/>
    </source>
</evidence>
<evidence type="ECO:0000256" key="6">
    <source>
        <dbReference type="SAM" id="MobiDB-lite"/>
    </source>
</evidence>
<dbReference type="PANTHER" id="PTHR30213">
    <property type="entry name" value="INNER MEMBRANE PROTEIN YHJD"/>
    <property type="match status" value="1"/>
</dbReference>
<proteinExistence type="predicted"/>
<dbReference type="NCBIfam" id="TIGR00765">
    <property type="entry name" value="yihY_not_rbn"/>
    <property type="match status" value="1"/>
</dbReference>
<keyword evidence="5 7" id="KW-0472">Membrane</keyword>
<feature type="transmembrane region" description="Helical" evidence="7">
    <location>
        <begin position="257"/>
        <end position="282"/>
    </location>
</feature>
<evidence type="ECO:0000256" key="3">
    <source>
        <dbReference type="ARBA" id="ARBA00022692"/>
    </source>
</evidence>
<keyword evidence="4 7" id="KW-1133">Transmembrane helix</keyword>
<feature type="transmembrane region" description="Helical" evidence="7">
    <location>
        <begin position="111"/>
        <end position="133"/>
    </location>
</feature>
<name>A0ABW4LI69_9MICO</name>
<protein>
    <submittedName>
        <fullName evidence="8">YihY/virulence factor BrkB family protein</fullName>
    </submittedName>
</protein>
<dbReference type="PANTHER" id="PTHR30213:SF0">
    <property type="entry name" value="UPF0761 MEMBRANE PROTEIN YIHY"/>
    <property type="match status" value="1"/>
</dbReference>
<dbReference type="Proteomes" id="UP001597347">
    <property type="component" value="Unassembled WGS sequence"/>
</dbReference>
<feature type="transmembrane region" description="Helical" evidence="7">
    <location>
        <begin position="15"/>
        <end position="36"/>
    </location>
</feature>
<evidence type="ECO:0000313" key="8">
    <source>
        <dbReference type="EMBL" id="MFD1722619.1"/>
    </source>
</evidence>
<dbReference type="EMBL" id="JBHUEA010000023">
    <property type="protein sequence ID" value="MFD1722619.1"/>
    <property type="molecule type" value="Genomic_DNA"/>
</dbReference>
<organism evidence="8 9">
    <name type="scientific">Amnibacterium endophyticum</name>
    <dbReference type="NCBI Taxonomy" id="2109337"/>
    <lineage>
        <taxon>Bacteria</taxon>
        <taxon>Bacillati</taxon>
        <taxon>Actinomycetota</taxon>
        <taxon>Actinomycetes</taxon>
        <taxon>Micrococcales</taxon>
        <taxon>Microbacteriaceae</taxon>
        <taxon>Amnibacterium</taxon>
    </lineage>
</organism>
<dbReference type="InterPro" id="IPR017039">
    <property type="entry name" value="Virul_fac_BrkB"/>
</dbReference>
<evidence type="ECO:0000313" key="9">
    <source>
        <dbReference type="Proteomes" id="UP001597347"/>
    </source>
</evidence>
<comment type="caution">
    <text evidence="8">The sequence shown here is derived from an EMBL/GenBank/DDBJ whole genome shotgun (WGS) entry which is preliminary data.</text>
</comment>
<feature type="compositionally biased region" description="Basic and acidic residues" evidence="6">
    <location>
        <begin position="37"/>
        <end position="60"/>
    </location>
</feature>